<dbReference type="Pfam" id="PF02086">
    <property type="entry name" value="MethyltransfD12"/>
    <property type="match status" value="1"/>
</dbReference>
<dbReference type="InterPro" id="IPR029063">
    <property type="entry name" value="SAM-dependent_MTases_sf"/>
</dbReference>
<comment type="caution">
    <text evidence="4">The sequence shown here is derived from an EMBL/GenBank/DDBJ whole genome shotgun (WGS) entry which is preliminary data.</text>
</comment>
<reference evidence="4" key="1">
    <citation type="submission" date="2021-11" db="EMBL/GenBank/DDBJ databases">
        <title>Halomonas sp., isolated from a coastal aquaculture zone in Dongshan Bay.</title>
        <authorList>
            <person name="Lin W."/>
        </authorList>
    </citation>
    <scope>NUCLEOTIDE SEQUENCE</scope>
    <source>
        <strain evidence="4">Yzlin-01</strain>
    </source>
</reference>
<dbReference type="PANTHER" id="PTHR30481">
    <property type="entry name" value="DNA ADENINE METHYLASE"/>
    <property type="match status" value="1"/>
</dbReference>
<keyword evidence="3" id="KW-0949">S-adenosyl-L-methionine</keyword>
<dbReference type="EMBL" id="JAJISC010000009">
    <property type="protein sequence ID" value="MCS2611069.1"/>
    <property type="molecule type" value="Genomic_DNA"/>
</dbReference>
<dbReference type="InterPro" id="IPR012263">
    <property type="entry name" value="M_m6A_EcoRV"/>
</dbReference>
<keyword evidence="2" id="KW-0808">Transferase</keyword>
<evidence type="ECO:0000256" key="3">
    <source>
        <dbReference type="ARBA" id="ARBA00022691"/>
    </source>
</evidence>
<dbReference type="GO" id="GO:0032259">
    <property type="term" value="P:methylation"/>
    <property type="evidence" value="ECO:0007669"/>
    <property type="project" value="UniProtKB-KW"/>
</dbReference>
<sequence length="289" mass="33265">MTINAPLMRYHGGKFRLAPWIMAHFPPMSAFDVYVESFGGAAGVLLQKPRSYAEVYNDLDGDVVNLFEVLRSHEQRECLIEQVALTPYARLEFKRAWDPVQDQVERARRLLIRAYMGFGSAGATRGNSGFRTDTRRAHGTTQHHWQRLPSVIGRVAERLSGVLIENRDALTVIAQHDSPRTLHYVDPPYLEETREKGHRHVYGYELSDQRHIELLEHLRLAKGYVILSGYDAPLYRETLRDWRMARRHVQVSAQRGSGQRTECLWLNPRAAEWAGQMELNLPCQEVAYA</sequence>
<dbReference type="Proteomes" id="UP001165542">
    <property type="component" value="Unassembled WGS sequence"/>
</dbReference>
<evidence type="ECO:0000313" key="5">
    <source>
        <dbReference type="Proteomes" id="UP001165542"/>
    </source>
</evidence>
<accession>A0ABT2EHK8</accession>
<dbReference type="RefSeq" id="WP_259037559.1">
    <property type="nucleotide sequence ID" value="NZ_JAJISC010000009.1"/>
</dbReference>
<dbReference type="Gene3D" id="3.40.50.150">
    <property type="entry name" value="Vaccinia Virus protein VP39"/>
    <property type="match status" value="2"/>
</dbReference>
<dbReference type="PIRSF" id="PIRSF000398">
    <property type="entry name" value="M_m6A_EcoRV"/>
    <property type="match status" value="1"/>
</dbReference>
<evidence type="ECO:0000256" key="1">
    <source>
        <dbReference type="ARBA" id="ARBA00022603"/>
    </source>
</evidence>
<dbReference type="SUPFAM" id="SSF53335">
    <property type="entry name" value="S-adenosyl-L-methionine-dependent methyltransferases"/>
    <property type="match status" value="1"/>
</dbReference>
<proteinExistence type="predicted"/>
<organism evidence="4 5">
    <name type="scientific">Halomonas dongshanensis</name>
    <dbReference type="NCBI Taxonomy" id="2890835"/>
    <lineage>
        <taxon>Bacteria</taxon>
        <taxon>Pseudomonadati</taxon>
        <taxon>Pseudomonadota</taxon>
        <taxon>Gammaproteobacteria</taxon>
        <taxon>Oceanospirillales</taxon>
        <taxon>Halomonadaceae</taxon>
        <taxon>Halomonas</taxon>
    </lineage>
</organism>
<keyword evidence="5" id="KW-1185">Reference proteome</keyword>
<dbReference type="GO" id="GO:0008168">
    <property type="term" value="F:methyltransferase activity"/>
    <property type="evidence" value="ECO:0007669"/>
    <property type="project" value="UniProtKB-KW"/>
</dbReference>
<dbReference type="InterPro" id="IPR012327">
    <property type="entry name" value="MeTrfase_D12"/>
</dbReference>
<evidence type="ECO:0000256" key="2">
    <source>
        <dbReference type="ARBA" id="ARBA00022679"/>
    </source>
</evidence>
<dbReference type="PANTHER" id="PTHR30481:SF4">
    <property type="entry name" value="SITE-SPECIFIC DNA-METHYLTRANSFERASE (ADENINE-SPECIFIC)"/>
    <property type="match status" value="1"/>
</dbReference>
<dbReference type="PRINTS" id="PR00505">
    <property type="entry name" value="D12N6MTFRASE"/>
</dbReference>
<name>A0ABT2EHK8_9GAMM</name>
<gene>
    <name evidence="4" type="ORF">LLY24_17275</name>
</gene>
<keyword evidence="1 4" id="KW-0489">Methyltransferase</keyword>
<evidence type="ECO:0000313" key="4">
    <source>
        <dbReference type="EMBL" id="MCS2611069.1"/>
    </source>
</evidence>
<protein>
    <submittedName>
        <fullName evidence="4">DNA adenine methylase</fullName>
    </submittedName>
</protein>